<comment type="cofactor">
    <cofactor evidence="15">
        <name>[4Fe-4S] cluster</name>
        <dbReference type="ChEBI" id="CHEBI:49883"/>
    </cofactor>
</comment>
<dbReference type="Gene3D" id="1.10.287.690">
    <property type="entry name" value="Helix hairpin bin"/>
    <property type="match status" value="1"/>
</dbReference>
<organism evidence="18 19">
    <name type="scientific">Mesorhabditis belari</name>
    <dbReference type="NCBI Taxonomy" id="2138241"/>
    <lineage>
        <taxon>Eukaryota</taxon>
        <taxon>Metazoa</taxon>
        <taxon>Ecdysozoa</taxon>
        <taxon>Nematoda</taxon>
        <taxon>Chromadorea</taxon>
        <taxon>Rhabditida</taxon>
        <taxon>Rhabditina</taxon>
        <taxon>Rhabditomorpha</taxon>
        <taxon>Rhabditoidea</taxon>
        <taxon>Rhabditidae</taxon>
        <taxon>Mesorhabditinae</taxon>
        <taxon>Mesorhabditis</taxon>
    </lineage>
</organism>
<evidence type="ECO:0000256" key="7">
    <source>
        <dbReference type="ARBA" id="ARBA00022723"/>
    </source>
</evidence>
<evidence type="ECO:0000256" key="2">
    <source>
        <dbReference type="ARBA" id="ARBA00005755"/>
    </source>
</evidence>
<keyword evidence="3 15" id="KW-0004">4Fe-4S</keyword>
<dbReference type="GO" id="GO:0000278">
    <property type="term" value="P:mitotic cell cycle"/>
    <property type="evidence" value="ECO:0007669"/>
    <property type="project" value="TreeGrafter"/>
</dbReference>
<dbReference type="InterPro" id="IPR006133">
    <property type="entry name" value="DNA-dir_DNA_pol_B_exonuc"/>
</dbReference>
<dbReference type="SMART" id="SM00486">
    <property type="entry name" value="POLBc"/>
    <property type="match status" value="1"/>
</dbReference>
<dbReference type="EC" id="2.7.7.7" evidence="15"/>
<dbReference type="SUPFAM" id="SSF53098">
    <property type="entry name" value="Ribonuclease H-like"/>
    <property type="match status" value="1"/>
</dbReference>
<dbReference type="PANTHER" id="PTHR10670">
    <property type="entry name" value="DNA POLYMERASE EPSILON CATALYTIC SUBUNIT A"/>
    <property type="match status" value="1"/>
</dbReference>
<dbReference type="GO" id="GO:0000166">
    <property type="term" value="F:nucleotide binding"/>
    <property type="evidence" value="ECO:0007669"/>
    <property type="project" value="InterPro"/>
</dbReference>
<dbReference type="Pfam" id="PF08490">
    <property type="entry name" value="DUF1744"/>
    <property type="match status" value="1"/>
</dbReference>
<dbReference type="InterPro" id="IPR023211">
    <property type="entry name" value="DNA_pol_palm_dom_sf"/>
</dbReference>
<sequence>MDNFDGGKPRNKFDDDDLTAQAVENDVNYGERLERIKANEVIDQRLGIERYTEATEKLGFMINIQPSEYVEEQTKMIIAAVDFYFLEDMNKRYKISYPFRPYFFIATTNGFEHQVAALICKKYGSFIQSEIVEKEDLDLKNHLSGLKKKYIKLSFPSVRELMKVKSDLMPVIRKNRDRIKHSTEFTTLLAKHIGGDKRDVVEGDLLNEINDIREYDVPYHMRVAIDEKLFIGKWYTTRGLGPQRKPTIAAYSGEKLPKMPVVFAFDIETTKLPLKFPDSSFDEIMMISYMINGRGYLIVNRMICSADIEEFEFTPKEEYKGKFKIYNEEDEKALLRRFFDHILQVRPSIIVTYNGDSFDWPFVETRAAVHGFNMEKEIGFAKDSANEYKSRNCAHMDAFRWVKRDSYLPVGSQNLKAVCKAKLRYDPVELDPELMCKMAMEDPQVLASYSVSDAVATYYLYQKYVHPFIFALCTIIPLGPDDVLRKGSGTLCEALLMVEAFHGNIIFPNKFTGSDEMPISHDGKRIESETYVGGHVEALEAGVFRADIPVRFRMNPEMLGELKNESGDTLAKEIKREFGIERSQLTNFDEVIAEVHGMFDQLLEHPSRSENPRIYHLDVGAMYPNIILTNRLQPCAMVDEETCMACVYNTSSSECKRTMPWMWRGEIIPATRGEYQQILQQLEGETFGKPPKPFHQLDKKTRQEIEKKRVQGYSKKVYGRNHETRLEKRETSICQRENPFYVNTVLAFRDRRYEYKELLKKAKTQQDEAEKNHDTNGIKTGKALCVLYESLQLAHKCILNSFYGYVMRKGSRWFSMEMAGIVCHTGANIITEARKLVEKIGKPLELDTDGIWCLLPFSFPENFTFKVTGWKKDKISISYPAAMLNALVHQKFTNDQYHRLQDNGTYAISSENTIYFEVDGPYRCMLLPASKEEGKKLKKRYAVFNFDGSMAELKGFELKRRGELNIIKSFQDGVFRSFLNGKDLESCYKSVARDADKWLNILFSEGVDNTDQELFDLIAENRSMSRKLEDYGEQKSTSISTAKRLAEFLGNDMVKDAGLACQFIISKFPIGAPVTERAIPLAIFQAASSARGTFLRKWTKNQDMTGETDLRLLLDWPYYIERFGSCVQKIITIPAALQGVENPVPRISHPDWLRNKIKSKVDETLQCKLGDFGFTLSKRKATEINANGKRLSTQPNVEDLTLDLCKLTGTQEENKENHPAVKKSKPEADTNGELKKKTQARDGFDAWLGFLKRKWKQGRKDRKQTQQKSTAVEQMLVLSKQRMHNRFWQVLAVEETREPDVFNVWVSIDGQMSKHGVRVERSFYVNQRDKREKGETSKKVLPHRKESLYLYEHRIEEARFEELLTSINSELCTTAVEGVYESQTPLLFRLLIEMGCMCRVNGPAVHTIWPLTSLKMVPLSEAEYLPQGSIRSIFLYKYSQDSRAIWVIFDASTSEAHFVMANKGDMQIPNLEKVYRELHQASCEEFGIRTMKGIREQLTFHIKKVASLREAEREIGKIVKTMKSATARPTILVTQANESRESLIRNVPNLGLFPHVPIHQKAEPSSLFSSIDWQRVTAKRAIQHYFYSFIYLEDYVEWARYMHIPLGNIPPDTAQFAIDLFFARHLTRSGHILWASPSSRPDLGGKELDDTRLVVDWQPLNEDQAILSKPAFCGNVCLELELGAVAVTAVVHRSRLFEAEGADDTVAFDSTAALPSDALAGVQSAISAYDEGAAVDGAFRILKMMLQECIRDIALHSNKRADQVVLALHRWLLLPSSYLFDPAIARSVSILEKKLCLLLATEIERLGGMVVHASPSKIVFCTGKPNLDAARCFTELLIKTLQKNPLFGSIHMRVANEWTSLLWKDHFNYAGLFMDETPKEVEGMEEETPPQNNLIPNSQWRLCNQLPEIGNIQEEFQKIIIGYLILWSKAITAEGNDLTNDAKVEIRSKLLMDEVLPRMFRVVSKLCTEHGDAGKEASNFLITSVCTALGCDSDCDEAIDSMSSQLKRLLDAPLVELKVHSLYIRSLFCTHCNVSVDVDLCEESAWTCSSCEKRHDLDAIDGLIAERLNSLLTAYLVQDHVCMKCKSVRRDILSEYCECTGTYANCLQRDELIGNAEITLLIGDSHAIPQTQAIAQWIVATV</sequence>
<dbReference type="InterPro" id="IPR054475">
    <property type="entry name" value="Znf-DPOE"/>
</dbReference>
<dbReference type="InterPro" id="IPR006172">
    <property type="entry name" value="DNA-dir_DNA_pol_B"/>
</dbReference>
<keyword evidence="8 15" id="KW-0863">Zinc-finger</keyword>
<dbReference type="SMART" id="SM01159">
    <property type="entry name" value="DUF1744"/>
    <property type="match status" value="1"/>
</dbReference>
<keyword evidence="10 15" id="KW-0239">DNA-directed DNA polymerase</keyword>
<evidence type="ECO:0000256" key="10">
    <source>
        <dbReference type="ARBA" id="ARBA00022932"/>
    </source>
</evidence>
<keyword evidence="7 15" id="KW-0479">Metal-binding</keyword>
<dbReference type="GO" id="GO:0008310">
    <property type="term" value="F:single-stranded DNA 3'-5' DNA exonuclease activity"/>
    <property type="evidence" value="ECO:0007669"/>
    <property type="project" value="TreeGrafter"/>
</dbReference>
<dbReference type="Gene3D" id="1.10.132.60">
    <property type="entry name" value="DNA polymerase family B, C-terminal domain"/>
    <property type="match status" value="1"/>
</dbReference>
<evidence type="ECO:0000256" key="16">
    <source>
        <dbReference type="SAM" id="MobiDB-lite"/>
    </source>
</evidence>
<dbReference type="Pfam" id="PF22912">
    <property type="entry name" value="zf-DPOE"/>
    <property type="match status" value="1"/>
</dbReference>
<dbReference type="GO" id="GO:0051539">
    <property type="term" value="F:4 iron, 4 sulfur cluster binding"/>
    <property type="evidence" value="ECO:0007669"/>
    <property type="project" value="UniProtKB-KW"/>
</dbReference>
<evidence type="ECO:0000256" key="11">
    <source>
        <dbReference type="ARBA" id="ARBA00023004"/>
    </source>
</evidence>
<keyword evidence="12 15" id="KW-0411">Iron-sulfur</keyword>
<evidence type="ECO:0000256" key="12">
    <source>
        <dbReference type="ARBA" id="ARBA00023014"/>
    </source>
</evidence>
<dbReference type="FunFam" id="3.30.420.10:FF:000010">
    <property type="entry name" value="DNA polymerase epsilon catalytic subunit"/>
    <property type="match status" value="1"/>
</dbReference>
<evidence type="ECO:0000256" key="9">
    <source>
        <dbReference type="ARBA" id="ARBA00022833"/>
    </source>
</evidence>
<dbReference type="InterPro" id="IPR013697">
    <property type="entry name" value="DNA_pol_e_suA_C"/>
</dbReference>
<evidence type="ECO:0000256" key="15">
    <source>
        <dbReference type="RuleBase" id="RU365029"/>
    </source>
</evidence>
<dbReference type="GO" id="GO:0003677">
    <property type="term" value="F:DNA binding"/>
    <property type="evidence" value="ECO:0007669"/>
    <property type="project" value="UniProtKB-KW"/>
</dbReference>
<evidence type="ECO:0000256" key="3">
    <source>
        <dbReference type="ARBA" id="ARBA00022485"/>
    </source>
</evidence>
<keyword evidence="9 15" id="KW-0862">Zinc</keyword>
<evidence type="ECO:0000256" key="14">
    <source>
        <dbReference type="ARBA" id="ARBA00023242"/>
    </source>
</evidence>
<comment type="subcellular location">
    <subcellularLocation>
        <location evidence="1 15">Nucleus</location>
    </subcellularLocation>
</comment>
<evidence type="ECO:0000256" key="5">
    <source>
        <dbReference type="ARBA" id="ARBA00022695"/>
    </source>
</evidence>
<evidence type="ECO:0000256" key="8">
    <source>
        <dbReference type="ARBA" id="ARBA00022771"/>
    </source>
</evidence>
<dbReference type="CDD" id="cd05779">
    <property type="entry name" value="DNA_polB_epsilon_exo"/>
    <property type="match status" value="1"/>
</dbReference>
<proteinExistence type="inferred from homology"/>
<dbReference type="GO" id="GO:0045004">
    <property type="term" value="P:DNA replication proofreading"/>
    <property type="evidence" value="ECO:0007669"/>
    <property type="project" value="TreeGrafter"/>
</dbReference>
<accession>A0AAF3FAH7</accession>
<dbReference type="Pfam" id="PF03104">
    <property type="entry name" value="DNA_pol_B_exo1"/>
    <property type="match status" value="1"/>
</dbReference>
<comment type="function">
    <text evidence="15">DNA polymerase II participates in chromosomal DNA replication.</text>
</comment>
<keyword evidence="11 15" id="KW-0408">Iron</keyword>
<keyword evidence="13 15" id="KW-0238">DNA-binding</keyword>
<dbReference type="Gene3D" id="3.90.1600.10">
    <property type="entry name" value="Palm domain of DNA polymerase"/>
    <property type="match status" value="1"/>
</dbReference>
<feature type="region of interest" description="Disordered" evidence="16">
    <location>
        <begin position="1209"/>
        <end position="1235"/>
    </location>
</feature>
<evidence type="ECO:0000256" key="13">
    <source>
        <dbReference type="ARBA" id="ARBA00023125"/>
    </source>
</evidence>
<dbReference type="InterPro" id="IPR043502">
    <property type="entry name" value="DNA/RNA_pol_sf"/>
</dbReference>
<dbReference type="GO" id="GO:0006272">
    <property type="term" value="P:leading strand elongation"/>
    <property type="evidence" value="ECO:0007669"/>
    <property type="project" value="TreeGrafter"/>
</dbReference>
<name>A0AAF3FAH7_9BILA</name>
<feature type="domain" description="DNA polymerase epsilon catalytic subunit A C-terminal" evidence="17">
    <location>
        <begin position="1470"/>
        <end position="1872"/>
    </location>
</feature>
<keyword evidence="18" id="KW-1185">Reference proteome</keyword>
<dbReference type="Gene3D" id="3.30.420.10">
    <property type="entry name" value="Ribonuclease H-like superfamily/Ribonuclease H"/>
    <property type="match status" value="1"/>
</dbReference>
<evidence type="ECO:0000259" key="17">
    <source>
        <dbReference type="SMART" id="SM01159"/>
    </source>
</evidence>
<dbReference type="Proteomes" id="UP000887575">
    <property type="component" value="Unassembled WGS sequence"/>
</dbReference>
<dbReference type="PANTHER" id="PTHR10670:SF0">
    <property type="entry name" value="DNA POLYMERASE EPSILON CATALYTIC SUBUNIT A"/>
    <property type="match status" value="1"/>
</dbReference>
<keyword evidence="4 15" id="KW-0808">Transferase</keyword>
<dbReference type="InterPro" id="IPR029703">
    <property type="entry name" value="POL2"/>
</dbReference>
<dbReference type="Gene3D" id="3.30.342.10">
    <property type="entry name" value="DNA Polymerase, chain B, domain 1"/>
    <property type="match status" value="1"/>
</dbReference>
<dbReference type="GO" id="GO:0003887">
    <property type="term" value="F:DNA-directed DNA polymerase activity"/>
    <property type="evidence" value="ECO:0007669"/>
    <property type="project" value="UniProtKB-KW"/>
</dbReference>
<comment type="similarity">
    <text evidence="2 15">Belongs to the DNA polymerase type-B family.</text>
</comment>
<keyword evidence="14 15" id="KW-0539">Nucleus</keyword>
<dbReference type="GO" id="GO:0008622">
    <property type="term" value="C:epsilon DNA polymerase complex"/>
    <property type="evidence" value="ECO:0007669"/>
    <property type="project" value="InterPro"/>
</dbReference>
<dbReference type="FunFam" id="3.30.342.10:FF:000023">
    <property type="entry name" value="DNA polymerase epsilon catalytic subunit"/>
    <property type="match status" value="1"/>
</dbReference>
<dbReference type="CDD" id="cd05535">
    <property type="entry name" value="POLBc_epsilon"/>
    <property type="match status" value="1"/>
</dbReference>
<keyword evidence="5 15" id="KW-0548">Nucleotidyltransferase</keyword>
<dbReference type="InterPro" id="IPR042087">
    <property type="entry name" value="DNA_pol_B_thumb"/>
</dbReference>
<dbReference type="WBParaSite" id="MBELARI_LOCUS3822">
    <property type="protein sequence ID" value="MBELARI_LOCUS3822"/>
    <property type="gene ID" value="MBELARI_LOCUS3822"/>
</dbReference>
<dbReference type="InterPro" id="IPR036397">
    <property type="entry name" value="RNaseH_sf"/>
</dbReference>
<evidence type="ECO:0000313" key="19">
    <source>
        <dbReference type="WBParaSite" id="MBELARI_LOCUS3822"/>
    </source>
</evidence>
<dbReference type="Pfam" id="PF22634">
    <property type="entry name" value="POL2_thumb"/>
    <property type="match status" value="1"/>
</dbReference>
<reference evidence="19" key="1">
    <citation type="submission" date="2024-02" db="UniProtKB">
        <authorList>
            <consortium name="WormBaseParasite"/>
        </authorList>
    </citation>
    <scope>IDENTIFICATION</scope>
</reference>
<dbReference type="GO" id="GO:0008270">
    <property type="term" value="F:zinc ion binding"/>
    <property type="evidence" value="ECO:0007669"/>
    <property type="project" value="UniProtKB-KW"/>
</dbReference>
<dbReference type="GO" id="GO:0006287">
    <property type="term" value="P:base-excision repair, gap-filling"/>
    <property type="evidence" value="ECO:0007669"/>
    <property type="project" value="TreeGrafter"/>
</dbReference>
<dbReference type="GO" id="GO:0006297">
    <property type="term" value="P:nucleotide-excision repair, DNA gap filling"/>
    <property type="evidence" value="ECO:0007669"/>
    <property type="project" value="TreeGrafter"/>
</dbReference>
<dbReference type="FunFam" id="1.10.132.60:FF:000003">
    <property type="entry name" value="DNA polymerase epsilon catalytic subunit"/>
    <property type="match status" value="1"/>
</dbReference>
<dbReference type="Pfam" id="PF23250">
    <property type="entry name" value="zf_DPOE_2"/>
    <property type="match status" value="1"/>
</dbReference>
<evidence type="ECO:0000313" key="18">
    <source>
        <dbReference type="Proteomes" id="UP000887575"/>
    </source>
</evidence>
<feature type="compositionally biased region" description="Basic and acidic residues" evidence="16">
    <location>
        <begin position="1212"/>
        <end position="1235"/>
    </location>
</feature>
<evidence type="ECO:0000256" key="4">
    <source>
        <dbReference type="ARBA" id="ARBA00022679"/>
    </source>
</evidence>
<protein>
    <recommendedName>
        <fullName evidence="15">DNA polymerase epsilon catalytic subunit</fullName>
        <ecNumber evidence="15">2.7.7.7</ecNumber>
    </recommendedName>
</protein>
<evidence type="ECO:0000256" key="6">
    <source>
        <dbReference type="ARBA" id="ARBA00022705"/>
    </source>
</evidence>
<evidence type="ECO:0000256" key="1">
    <source>
        <dbReference type="ARBA" id="ARBA00004123"/>
    </source>
</evidence>
<keyword evidence="6 15" id="KW-0235">DNA replication</keyword>
<dbReference type="SUPFAM" id="SSF56672">
    <property type="entry name" value="DNA/RNA polymerases"/>
    <property type="match status" value="1"/>
</dbReference>
<dbReference type="InterPro" id="IPR055191">
    <property type="entry name" value="POL2_thumb"/>
</dbReference>
<comment type="catalytic activity">
    <reaction evidence="15">
        <text>DNA(n) + a 2'-deoxyribonucleoside 5'-triphosphate = DNA(n+1) + diphosphate</text>
        <dbReference type="Rhea" id="RHEA:22508"/>
        <dbReference type="Rhea" id="RHEA-COMP:17339"/>
        <dbReference type="Rhea" id="RHEA-COMP:17340"/>
        <dbReference type="ChEBI" id="CHEBI:33019"/>
        <dbReference type="ChEBI" id="CHEBI:61560"/>
        <dbReference type="ChEBI" id="CHEBI:173112"/>
        <dbReference type="EC" id="2.7.7.7"/>
    </reaction>
</comment>
<dbReference type="FunFam" id="3.90.1600.10:FF:000006">
    <property type="entry name" value="DNA polymerase epsilon catalytic subunit"/>
    <property type="match status" value="1"/>
</dbReference>
<dbReference type="InterPro" id="IPR012337">
    <property type="entry name" value="RNaseH-like_sf"/>
</dbReference>